<comment type="caution">
    <text evidence="1">The sequence shown here is derived from an EMBL/GenBank/DDBJ whole genome shotgun (WGS) entry which is preliminary data.</text>
</comment>
<reference evidence="1" key="1">
    <citation type="journal article" date="2014" name="Front. Microbiol.">
        <title>High frequency of phylogenetically diverse reductive dehalogenase-homologous genes in deep subseafloor sedimentary metagenomes.</title>
        <authorList>
            <person name="Kawai M."/>
            <person name="Futagami T."/>
            <person name="Toyoda A."/>
            <person name="Takaki Y."/>
            <person name="Nishi S."/>
            <person name="Hori S."/>
            <person name="Arai W."/>
            <person name="Tsubouchi T."/>
            <person name="Morono Y."/>
            <person name="Uchiyama I."/>
            <person name="Ito T."/>
            <person name="Fujiyama A."/>
            <person name="Inagaki F."/>
            <person name="Takami H."/>
        </authorList>
    </citation>
    <scope>NUCLEOTIDE SEQUENCE</scope>
    <source>
        <strain evidence="1">Expedition CK06-06</strain>
    </source>
</reference>
<organism evidence="1">
    <name type="scientific">marine sediment metagenome</name>
    <dbReference type="NCBI Taxonomy" id="412755"/>
    <lineage>
        <taxon>unclassified sequences</taxon>
        <taxon>metagenomes</taxon>
        <taxon>ecological metagenomes</taxon>
    </lineage>
</organism>
<dbReference type="EMBL" id="BARS01025142">
    <property type="protein sequence ID" value="GAG01030.1"/>
    <property type="molecule type" value="Genomic_DNA"/>
</dbReference>
<feature type="non-terminal residue" evidence="1">
    <location>
        <position position="101"/>
    </location>
</feature>
<dbReference type="Gene3D" id="3.90.550.10">
    <property type="entry name" value="Spore Coat Polysaccharide Biosynthesis Protein SpsA, Chain A"/>
    <property type="match status" value="1"/>
</dbReference>
<evidence type="ECO:0008006" key="2">
    <source>
        <dbReference type="Google" id="ProtNLM"/>
    </source>
</evidence>
<protein>
    <recommendedName>
        <fullName evidence="2">MobA-like NTP transferase domain-containing protein</fullName>
    </recommendedName>
</protein>
<name>X0U649_9ZZZZ</name>
<evidence type="ECO:0000313" key="1">
    <source>
        <dbReference type="EMBL" id="GAG01030.1"/>
    </source>
</evidence>
<dbReference type="InterPro" id="IPR029044">
    <property type="entry name" value="Nucleotide-diphossugar_trans"/>
</dbReference>
<dbReference type="AlphaFoldDB" id="X0U649"/>
<sequence length="101" mass="11521">MNIIITMAGLGTRFREAGYTQPKFMIEVGGHSLFSWAIKSLQNFITPQNNFIFISRHEDRASEFIERECKKQGIKNIIQLELTMLTDGQSTTTIEADKIIP</sequence>
<gene>
    <name evidence="1" type="ORF">S01H1_39781</name>
</gene>
<dbReference type="SUPFAM" id="SSF53448">
    <property type="entry name" value="Nucleotide-diphospho-sugar transferases"/>
    <property type="match status" value="1"/>
</dbReference>
<proteinExistence type="predicted"/>
<accession>X0U649</accession>